<organism evidence="2 3">
    <name type="scientific">Senna tora</name>
    <dbReference type="NCBI Taxonomy" id="362788"/>
    <lineage>
        <taxon>Eukaryota</taxon>
        <taxon>Viridiplantae</taxon>
        <taxon>Streptophyta</taxon>
        <taxon>Embryophyta</taxon>
        <taxon>Tracheophyta</taxon>
        <taxon>Spermatophyta</taxon>
        <taxon>Magnoliopsida</taxon>
        <taxon>eudicotyledons</taxon>
        <taxon>Gunneridae</taxon>
        <taxon>Pentapetalae</taxon>
        <taxon>rosids</taxon>
        <taxon>fabids</taxon>
        <taxon>Fabales</taxon>
        <taxon>Fabaceae</taxon>
        <taxon>Caesalpinioideae</taxon>
        <taxon>Cassia clade</taxon>
        <taxon>Senna</taxon>
    </lineage>
</organism>
<sequence>MSETVSRERHSNVTSMILASLSLAALLATRDTPTSTQFYPSGLHLIHLN</sequence>
<name>A0A834TWA2_9FABA</name>
<protein>
    <submittedName>
        <fullName evidence="2">Uncharacterized protein</fullName>
    </submittedName>
</protein>
<keyword evidence="3" id="KW-1185">Reference proteome</keyword>
<proteinExistence type="predicted"/>
<keyword evidence="1" id="KW-0732">Signal</keyword>
<feature type="chain" id="PRO_5032714745" evidence="1">
    <location>
        <begin position="29"/>
        <end position="49"/>
    </location>
</feature>
<evidence type="ECO:0000313" key="3">
    <source>
        <dbReference type="Proteomes" id="UP000634136"/>
    </source>
</evidence>
<evidence type="ECO:0000256" key="1">
    <source>
        <dbReference type="SAM" id="SignalP"/>
    </source>
</evidence>
<reference evidence="2" key="1">
    <citation type="submission" date="2020-09" db="EMBL/GenBank/DDBJ databases">
        <title>Genome-Enabled Discovery of Anthraquinone Biosynthesis in Senna tora.</title>
        <authorList>
            <person name="Kang S.-H."/>
            <person name="Pandey R.P."/>
            <person name="Lee C.-M."/>
            <person name="Sim J.-S."/>
            <person name="Jeong J.-T."/>
            <person name="Choi B.-S."/>
            <person name="Jung M."/>
            <person name="Ginzburg D."/>
            <person name="Zhao K."/>
            <person name="Won S.Y."/>
            <person name="Oh T.-J."/>
            <person name="Yu Y."/>
            <person name="Kim N.-H."/>
            <person name="Lee O.R."/>
            <person name="Lee T.-H."/>
            <person name="Bashyal P."/>
            <person name="Kim T.-S."/>
            <person name="Lee W.-H."/>
            <person name="Kawkins C."/>
            <person name="Kim C.-K."/>
            <person name="Kim J.S."/>
            <person name="Ahn B.O."/>
            <person name="Rhee S.Y."/>
            <person name="Sohng J.K."/>
        </authorList>
    </citation>
    <scope>NUCLEOTIDE SEQUENCE</scope>
    <source>
        <tissue evidence="2">Leaf</tissue>
    </source>
</reference>
<dbReference type="Proteomes" id="UP000634136">
    <property type="component" value="Unassembled WGS sequence"/>
</dbReference>
<gene>
    <name evidence="2" type="ORF">G2W53_019030</name>
</gene>
<feature type="signal peptide" evidence="1">
    <location>
        <begin position="1"/>
        <end position="28"/>
    </location>
</feature>
<dbReference type="AlphaFoldDB" id="A0A834TWA2"/>
<comment type="caution">
    <text evidence="2">The sequence shown here is derived from an EMBL/GenBank/DDBJ whole genome shotgun (WGS) entry which is preliminary data.</text>
</comment>
<evidence type="ECO:0000313" key="2">
    <source>
        <dbReference type="EMBL" id="KAF7827866.1"/>
    </source>
</evidence>
<accession>A0A834TWA2</accession>
<dbReference type="EMBL" id="JAAIUW010000006">
    <property type="protein sequence ID" value="KAF7827866.1"/>
    <property type="molecule type" value="Genomic_DNA"/>
</dbReference>